<dbReference type="Pfam" id="PF03142">
    <property type="entry name" value="Chitin_synth_2"/>
    <property type="match status" value="1"/>
</dbReference>
<feature type="coiled-coil region" evidence="7">
    <location>
        <begin position="1056"/>
        <end position="1083"/>
    </location>
</feature>
<feature type="compositionally biased region" description="Acidic residues" evidence="8">
    <location>
        <begin position="506"/>
        <end position="523"/>
    </location>
</feature>
<dbReference type="Gene3D" id="3.90.550.10">
    <property type="entry name" value="Spore Coat Polysaccharide Biosynthesis Protein SpsA, Chain A"/>
    <property type="match status" value="1"/>
</dbReference>
<feature type="transmembrane region" description="Helical" evidence="9">
    <location>
        <begin position="152"/>
        <end position="174"/>
    </location>
</feature>
<reference evidence="11 12" key="1">
    <citation type="submission" date="2024-08" db="EMBL/GenBank/DDBJ databases">
        <authorList>
            <person name="Cucini C."/>
            <person name="Frati F."/>
        </authorList>
    </citation>
    <scope>NUCLEOTIDE SEQUENCE [LARGE SCALE GENOMIC DNA]</scope>
</reference>
<feature type="transmembrane region" description="Helical" evidence="9">
    <location>
        <begin position="1023"/>
        <end position="1042"/>
    </location>
</feature>
<evidence type="ECO:0000256" key="6">
    <source>
        <dbReference type="ARBA" id="ARBA00023136"/>
    </source>
</evidence>
<gene>
    <name evidence="11" type="ORF">ODALV1_LOCUS15361</name>
</gene>
<feature type="region of interest" description="Disordered" evidence="8">
    <location>
        <begin position="1404"/>
        <end position="1425"/>
    </location>
</feature>
<feature type="region of interest" description="Disordered" evidence="8">
    <location>
        <begin position="1195"/>
        <end position="1216"/>
    </location>
</feature>
<evidence type="ECO:0000256" key="2">
    <source>
        <dbReference type="ARBA" id="ARBA00012543"/>
    </source>
</evidence>
<keyword evidence="6 9" id="KW-0472">Membrane</keyword>
<feature type="transmembrane region" description="Helical" evidence="9">
    <location>
        <begin position="990"/>
        <end position="1011"/>
    </location>
</feature>
<feature type="transmembrane region" description="Helical" evidence="9">
    <location>
        <begin position="243"/>
        <end position="271"/>
    </location>
</feature>
<dbReference type="InterPro" id="IPR004835">
    <property type="entry name" value="Chitin_synth"/>
</dbReference>
<dbReference type="Proteomes" id="UP001642540">
    <property type="component" value="Unassembled WGS sequence"/>
</dbReference>
<evidence type="ECO:0000313" key="12">
    <source>
        <dbReference type="Proteomes" id="UP001642540"/>
    </source>
</evidence>
<feature type="transmembrane region" description="Helical" evidence="9">
    <location>
        <begin position="1334"/>
        <end position="1355"/>
    </location>
</feature>
<feature type="region of interest" description="Disordered" evidence="8">
    <location>
        <begin position="1482"/>
        <end position="1550"/>
    </location>
</feature>
<evidence type="ECO:0000256" key="1">
    <source>
        <dbReference type="ARBA" id="ARBA00004141"/>
    </source>
</evidence>
<feature type="transmembrane region" description="Helical" evidence="9">
    <location>
        <begin position="283"/>
        <end position="303"/>
    </location>
</feature>
<dbReference type="SUPFAM" id="SSF53448">
    <property type="entry name" value="Nucleotide-diphospho-sugar transferases"/>
    <property type="match status" value="1"/>
</dbReference>
<comment type="subcellular location">
    <subcellularLocation>
        <location evidence="1">Membrane</location>
        <topology evidence="1">Multi-pass membrane protein</topology>
    </subcellularLocation>
</comment>
<comment type="caution">
    <text evidence="11">The sequence shown here is derived from an EMBL/GenBank/DDBJ whole genome shotgun (WGS) entry which is preliminary data.</text>
</comment>
<organism evidence="11 12">
    <name type="scientific">Orchesella dallaii</name>
    <dbReference type="NCBI Taxonomy" id="48710"/>
    <lineage>
        <taxon>Eukaryota</taxon>
        <taxon>Metazoa</taxon>
        <taxon>Ecdysozoa</taxon>
        <taxon>Arthropoda</taxon>
        <taxon>Hexapoda</taxon>
        <taxon>Collembola</taxon>
        <taxon>Entomobryomorpha</taxon>
        <taxon>Entomobryoidea</taxon>
        <taxon>Orchesellidae</taxon>
        <taxon>Orchesellinae</taxon>
        <taxon>Orchesella</taxon>
    </lineage>
</organism>
<feature type="transmembrane region" description="Helical" evidence="9">
    <location>
        <begin position="180"/>
        <end position="199"/>
    </location>
</feature>
<feature type="transmembrane region" description="Helical" evidence="9">
    <location>
        <begin position="1276"/>
        <end position="1296"/>
    </location>
</feature>
<accession>A0ABP1QUL0</accession>
<evidence type="ECO:0000256" key="5">
    <source>
        <dbReference type="ARBA" id="ARBA00022989"/>
    </source>
</evidence>
<dbReference type="Pfam" id="PF23000">
    <property type="entry name" value="ChitinSynthase_IV_N"/>
    <property type="match status" value="1"/>
</dbReference>
<proteinExistence type="predicted"/>
<evidence type="ECO:0000259" key="10">
    <source>
        <dbReference type="Pfam" id="PF23000"/>
    </source>
</evidence>
<keyword evidence="7" id="KW-0175">Coiled coil</keyword>
<feature type="transmembrane region" description="Helical" evidence="9">
    <location>
        <begin position="393"/>
        <end position="413"/>
    </location>
</feature>
<keyword evidence="3" id="KW-0808">Transferase</keyword>
<keyword evidence="5 9" id="KW-1133">Transmembrane helix</keyword>
<evidence type="ECO:0000256" key="3">
    <source>
        <dbReference type="ARBA" id="ARBA00022676"/>
    </source>
</evidence>
<name>A0ABP1QUL0_9HEXA</name>
<dbReference type="InterPro" id="IPR055120">
    <property type="entry name" value="Chs-1/2_IV_N"/>
</dbReference>
<evidence type="ECO:0000256" key="9">
    <source>
        <dbReference type="SAM" id="Phobius"/>
    </source>
</evidence>
<evidence type="ECO:0000256" key="7">
    <source>
        <dbReference type="SAM" id="Coils"/>
    </source>
</evidence>
<keyword evidence="4 9" id="KW-0812">Transmembrane</keyword>
<evidence type="ECO:0000256" key="4">
    <source>
        <dbReference type="ARBA" id="ARBA00022692"/>
    </source>
</evidence>
<dbReference type="InterPro" id="IPR029044">
    <property type="entry name" value="Nucleotide-diphossugar_trans"/>
</dbReference>
<feature type="compositionally biased region" description="Basic and acidic residues" evidence="8">
    <location>
        <begin position="1203"/>
        <end position="1216"/>
    </location>
</feature>
<feature type="transmembrane region" description="Helical" evidence="9">
    <location>
        <begin position="363"/>
        <end position="381"/>
    </location>
</feature>
<dbReference type="EMBL" id="CAXLJM020000046">
    <property type="protein sequence ID" value="CAL8111798.1"/>
    <property type="molecule type" value="Genomic_DNA"/>
</dbReference>
<keyword evidence="12" id="KW-1185">Reference proteome</keyword>
<evidence type="ECO:0000256" key="8">
    <source>
        <dbReference type="SAM" id="MobiDB-lite"/>
    </source>
</evidence>
<dbReference type="CDD" id="cd04190">
    <property type="entry name" value="Chitin_synth_C"/>
    <property type="match status" value="1"/>
</dbReference>
<feature type="transmembrane region" description="Helical" evidence="9">
    <location>
        <begin position="937"/>
        <end position="955"/>
    </location>
</feature>
<feature type="domain" description="Chitin synthase chs-1/2 N-terminal putative transporter" evidence="10">
    <location>
        <begin position="46"/>
        <end position="309"/>
    </location>
</feature>
<dbReference type="PANTHER" id="PTHR22914:SF42">
    <property type="entry name" value="CHITIN SYNTHASE"/>
    <property type="match status" value="1"/>
</dbReference>
<feature type="region of interest" description="Disordered" evidence="8">
    <location>
        <begin position="504"/>
        <end position="540"/>
    </location>
</feature>
<evidence type="ECO:0000313" key="11">
    <source>
        <dbReference type="EMBL" id="CAL8111798.1"/>
    </source>
</evidence>
<sequence>MFADDGSDEEILLAAEANRPKKVENWDLFEVLPPDKDSDLDEDRKFYNFTLKTLKLITYIVTFVVVLGASVISKSATVLMTSQLRNKNQSIPYCSSQISGSVEFLSYSTQEERISWVWAIYFAFMLPEAQAFLRGLRLLIFKGQERPTLLQFFLPLLFETLHTIGLALLVYTVLPNLDAVKAAMLTNAMCIIPGILGMLSRGYDAQWVLKNVIDICAILFQISALFVWPLFAPQKSSDNPWILPISALLISCGWWENFVETTSPFFFIQMLGRMKTRLRRTRYFTYTFIPLWKMAVFLLMLVVGTKINEDSWSVAFDRFHDGFNTHNITVEEKRPPIDTSSHPETNSSYLKPGSFYEENIETTVLWTMGIQMLSAYICYIFGKFACRICIQAFSFSFPILLSVPTTLAVLVSLCGLRNDDVCFWDSVLPGYLWWTCPEGEFWNDFFVKEHTWVWVLWLLSQTWITLHIWHPKGLRLARTESVFATPMYNAFMVDQTLALNRRRDEDSLEMDEEEEEIEDEDGNLIDPEAHGGHHDHHETTVRPEDRIPKIYVCATMWHETVDEMIEMLKSIFRLDQDQSARRIARRLFEYNDPGYYEIETNIFFDDAFELSDKDDGDSPVKINAFIRDFIGQIELAAAHVHQEFVKLRPPKKIPTPYGGRLEWTLPGRTKLICHMKDKNKIRHKKRWSQVMYMYYLLGYRLTYRHDLTTERKEVIAENTFLLALDGDIDFQPKAVELLVDLMKKNRNLGAACGRIHPIGSGPMVWYQKFEYAVGHWFQKATEHVFGCVLCSPGCFSLFRAKALMDYNVMKRYTTTATEPIHYVQYDQGEDRWLCTLLLQRGWRVEYSAASDAKTHAPEGFREFYNQRRRWVPSTMANIMDLLLDFKKTVKQNPDISYPYIGYQIFLMVGTILGPGTIFLMLVGAFAVAFKLDQWDSFLYNFIPILLFILVCFFCKSDIQLMVAEVLTTIYALAMVAVVVAMVLQISQDGLVAPSSLFLIIIAASFIIAGIVHPLEFWCLPHGFLYYITIPSMYLLLMIYSLFNLNVVSWGTREGQKTKTKQELEAEQKEMELLQKEAEKNQKKKGLLAGLLPGLGVNKDNKDADGSFEISFAGLFKLMCCVKEKPDEGKDKLDSIALTLMEVQKKIESMEKTVDRQFNFTRRVSIAGSGSGMLDPVLEEELEDAAAQIHTALLANAPGSDNSDSDKPKKSNIKRDDLMNPEWMEEKDLTPFEVDFLSGPEIRFWEAMILKYLVPLDADKRQEKEMAGLLIDLRNKVAFTFLMINAVFVVLLFLLQLEKNSVHVNWPYGAEVNVTYRVNAAEIAVSFEYLELEPIGVAFVGVFGLVLVIQFIGMMIHRMGTFFHIMALTVLEFFNKDTKSIENEDKTIKEGIGLIRKLQKAKRAEAKKEQQKAGRKSQFPGRRKTITNLERTRNQDKPVHDLIRTFSMNFKDPEIRKSSKIFQSEKAKQTFEAMKERRNTVLGRRSSVVERRKSQVGLGQDPIGRSRADSLTISTGSDARPMPPPGRFQKNVSRYSGKPQGEQYEMTERKS</sequence>
<dbReference type="PANTHER" id="PTHR22914">
    <property type="entry name" value="CHITIN SYNTHASE"/>
    <property type="match status" value="1"/>
</dbReference>
<feature type="compositionally biased region" description="Basic and acidic residues" evidence="8">
    <location>
        <begin position="527"/>
        <end position="540"/>
    </location>
</feature>
<dbReference type="EC" id="2.4.1.16" evidence="2"/>
<protein>
    <recommendedName>
        <fullName evidence="2">chitin synthase</fullName>
        <ecNumber evidence="2">2.4.1.16</ecNumber>
    </recommendedName>
</protein>
<feature type="transmembrane region" description="Helical" evidence="9">
    <location>
        <begin position="211"/>
        <end position="231"/>
    </location>
</feature>
<feature type="transmembrane region" description="Helical" evidence="9">
    <location>
        <begin position="900"/>
        <end position="925"/>
    </location>
</feature>
<keyword evidence="3" id="KW-0328">Glycosyltransferase</keyword>
<feature type="transmembrane region" description="Helical" evidence="9">
    <location>
        <begin position="54"/>
        <end position="72"/>
    </location>
</feature>
<feature type="transmembrane region" description="Helical" evidence="9">
    <location>
        <begin position="961"/>
        <end position="983"/>
    </location>
</feature>